<comment type="caution">
    <text evidence="1">The sequence shown here is derived from an EMBL/GenBank/DDBJ whole genome shotgun (WGS) entry which is preliminary data.</text>
</comment>
<proteinExistence type="predicted"/>
<evidence type="ECO:0000313" key="2">
    <source>
        <dbReference type="Proteomes" id="UP001145021"/>
    </source>
</evidence>
<name>A0A9W8CIT1_9FUNG</name>
<reference evidence="1" key="1">
    <citation type="submission" date="2022-07" db="EMBL/GenBank/DDBJ databases">
        <title>Phylogenomic reconstructions and comparative analyses of Kickxellomycotina fungi.</title>
        <authorList>
            <person name="Reynolds N.K."/>
            <person name="Stajich J.E."/>
            <person name="Barry K."/>
            <person name="Grigoriev I.V."/>
            <person name="Crous P."/>
            <person name="Smith M.E."/>
        </authorList>
    </citation>
    <scope>NUCLEOTIDE SEQUENCE</scope>
    <source>
        <strain evidence="1">NBRC 105413</strain>
    </source>
</reference>
<organism evidence="1 2">
    <name type="scientific">Coemansia asiatica</name>
    <dbReference type="NCBI Taxonomy" id="1052880"/>
    <lineage>
        <taxon>Eukaryota</taxon>
        <taxon>Fungi</taxon>
        <taxon>Fungi incertae sedis</taxon>
        <taxon>Zoopagomycota</taxon>
        <taxon>Kickxellomycotina</taxon>
        <taxon>Kickxellomycetes</taxon>
        <taxon>Kickxellales</taxon>
        <taxon>Kickxellaceae</taxon>
        <taxon>Coemansia</taxon>
    </lineage>
</organism>
<gene>
    <name evidence="1" type="ORF">LPJ64_003402</name>
</gene>
<keyword evidence="2" id="KW-1185">Reference proteome</keyword>
<dbReference type="Proteomes" id="UP001145021">
    <property type="component" value="Unassembled WGS sequence"/>
</dbReference>
<dbReference type="AlphaFoldDB" id="A0A9W8CIT1"/>
<dbReference type="EMBL" id="JANBOH010000132">
    <property type="protein sequence ID" value="KAJ1644958.1"/>
    <property type="molecule type" value="Genomic_DNA"/>
</dbReference>
<sequence>MISLAFSSAAAAAARTAGLSRGSRRMLRILAPPAICAAKQTRSYTNTSVYTRMDGMTHDEYVKLLLEEQRYLMDLLKTDDSQAPWRKENIETVSREVQEGLHEPNQWMPEEALHH</sequence>
<evidence type="ECO:0000313" key="1">
    <source>
        <dbReference type="EMBL" id="KAJ1644958.1"/>
    </source>
</evidence>
<accession>A0A9W8CIT1</accession>
<protein>
    <submittedName>
        <fullName evidence="1">Uncharacterized protein</fullName>
    </submittedName>
</protein>